<comment type="caution">
    <text evidence="3">The sequence shown here is derived from an EMBL/GenBank/DDBJ whole genome shotgun (WGS) entry which is preliminary data.</text>
</comment>
<gene>
    <name evidence="3" type="ORF">DIURU_001133</name>
</gene>
<dbReference type="GO" id="GO:0005783">
    <property type="term" value="C:endoplasmic reticulum"/>
    <property type="evidence" value="ECO:0007669"/>
    <property type="project" value="TreeGrafter"/>
</dbReference>
<dbReference type="Proteomes" id="UP000449547">
    <property type="component" value="Unassembled WGS sequence"/>
</dbReference>
<evidence type="ECO:0000256" key="2">
    <source>
        <dbReference type="SAM" id="MobiDB-lite"/>
    </source>
</evidence>
<feature type="region of interest" description="Disordered" evidence="2">
    <location>
        <begin position="1"/>
        <end position="25"/>
    </location>
</feature>
<evidence type="ECO:0000313" key="3">
    <source>
        <dbReference type="EMBL" id="KAA8906191.1"/>
    </source>
</evidence>
<dbReference type="PANTHER" id="PTHR31027:SF2">
    <property type="entry name" value="LEBERCILIN DOMAIN-CONTAINING PROTEIN"/>
    <property type="match status" value="1"/>
</dbReference>
<dbReference type="AlphaFoldDB" id="A0A642UVJ2"/>
<evidence type="ECO:0000256" key="1">
    <source>
        <dbReference type="SAM" id="Coils"/>
    </source>
</evidence>
<proteinExistence type="predicted"/>
<dbReference type="GO" id="GO:1990904">
    <property type="term" value="C:ribonucleoprotein complex"/>
    <property type="evidence" value="ECO:0007669"/>
    <property type="project" value="TreeGrafter"/>
</dbReference>
<evidence type="ECO:0008006" key="5">
    <source>
        <dbReference type="Google" id="ProtNLM"/>
    </source>
</evidence>
<dbReference type="GeneID" id="54779786"/>
<name>A0A642UVJ2_DIURU</name>
<dbReference type="GO" id="GO:0008298">
    <property type="term" value="P:intracellular mRNA localization"/>
    <property type="evidence" value="ECO:0007669"/>
    <property type="project" value="TreeGrafter"/>
</dbReference>
<dbReference type="GO" id="GO:0042175">
    <property type="term" value="C:nuclear outer membrane-endoplasmic reticulum membrane network"/>
    <property type="evidence" value="ECO:0007669"/>
    <property type="project" value="TreeGrafter"/>
</dbReference>
<dbReference type="EMBL" id="SWFT01000036">
    <property type="protein sequence ID" value="KAA8906191.1"/>
    <property type="molecule type" value="Genomic_DNA"/>
</dbReference>
<dbReference type="VEuPathDB" id="FungiDB:DIURU_001133"/>
<keyword evidence="1" id="KW-0175">Coiled coil</keyword>
<dbReference type="OrthoDB" id="2195113at2759"/>
<accession>A0A642UVJ2</accession>
<feature type="region of interest" description="Disordered" evidence="2">
    <location>
        <begin position="428"/>
        <end position="451"/>
    </location>
</feature>
<feature type="coiled-coil region" evidence="1">
    <location>
        <begin position="160"/>
        <end position="206"/>
    </location>
</feature>
<dbReference type="PANTHER" id="PTHR31027">
    <property type="entry name" value="NUCLEAR SEGREGATION PROTEIN BFR1"/>
    <property type="match status" value="1"/>
</dbReference>
<keyword evidence="4" id="KW-1185">Reference proteome</keyword>
<dbReference type="RefSeq" id="XP_034014011.1">
    <property type="nucleotide sequence ID" value="XM_034153644.1"/>
</dbReference>
<protein>
    <recommendedName>
        <fullName evidence="5">Nuclear segregation protein Bfr1</fullName>
    </recommendedName>
</protein>
<dbReference type="OMA" id="AYFEQCG"/>
<dbReference type="InterPro" id="IPR039604">
    <property type="entry name" value="Bfr1"/>
</dbReference>
<organism evidence="3 4">
    <name type="scientific">Diutina rugosa</name>
    <name type="common">Yeast</name>
    <name type="synonym">Candida rugosa</name>
    <dbReference type="NCBI Taxonomy" id="5481"/>
    <lineage>
        <taxon>Eukaryota</taxon>
        <taxon>Fungi</taxon>
        <taxon>Dikarya</taxon>
        <taxon>Ascomycota</taxon>
        <taxon>Saccharomycotina</taxon>
        <taxon>Pichiomycetes</taxon>
        <taxon>Debaryomycetaceae</taxon>
        <taxon>Diutina</taxon>
    </lineage>
</organism>
<evidence type="ECO:0000313" key="4">
    <source>
        <dbReference type="Proteomes" id="UP000449547"/>
    </source>
</evidence>
<feature type="compositionally biased region" description="Acidic residues" evidence="2">
    <location>
        <begin position="435"/>
        <end position="451"/>
    </location>
</feature>
<sequence length="451" mass="51122">MSEKSASPAPRPRKFIKRPDDSAMKAQVAQLRDEIKQLDAQTAELTAQINKLQIDQKVKDRQQELRKEIKSLISKQGTVKQQRNKINDEIKQIDTQIKKRIAEIQAQTSKNQFKNVAEIDARVNYLDSLVDAGNLKLADERRYVKEMSSLRKLRKDFGGIEKIQALIDADKEKIADLKQKLSQVQNKELNAQFDKVDAELKQIDQDNKGTLTKRNALYDKRGALKKEKDAKYDAIRKVRGEFDDEMKKFKAAMADEIKRREEEDKDRIAAEKQAKLKARAERELAEASTPAFTTEINSIHNLLSYFDPSYVKPAKKDPLGINGSFVTQTSVRTVEMPADVVVVKKEQEEFVPSSKSKKGKSKSKKNKNFTVDPDVITELSVLSIPFPTSEESVADTIKVLQETLTALEDKQEEQTKINVEKAKARIAELEAKGGDDDDEEEQEEDAAAEEA</sequence>
<reference evidence="3 4" key="1">
    <citation type="submission" date="2019-07" db="EMBL/GenBank/DDBJ databases">
        <title>Genome assembly of two rare yeast pathogens: Diutina rugosa and Trichomonascus ciferrii.</title>
        <authorList>
            <person name="Mixao V."/>
            <person name="Saus E."/>
            <person name="Hansen A."/>
            <person name="Lass-Flor C."/>
            <person name="Gabaldon T."/>
        </authorList>
    </citation>
    <scope>NUCLEOTIDE SEQUENCE [LARGE SCALE GENOMIC DNA]</scope>
    <source>
        <strain evidence="3 4">CBS 613</strain>
    </source>
</reference>
<dbReference type="GO" id="GO:0003729">
    <property type="term" value="F:mRNA binding"/>
    <property type="evidence" value="ECO:0007669"/>
    <property type="project" value="TreeGrafter"/>
</dbReference>